<dbReference type="Gene3D" id="3.40.50.300">
    <property type="entry name" value="P-loop containing nucleotide triphosphate hydrolases"/>
    <property type="match status" value="1"/>
</dbReference>
<evidence type="ECO:0000313" key="4">
    <source>
        <dbReference type="EMBL" id="MFC0672812.1"/>
    </source>
</evidence>
<dbReference type="GO" id="GO:0005524">
    <property type="term" value="F:ATP binding"/>
    <property type="evidence" value="ECO:0007669"/>
    <property type="project" value="UniProtKB-KW"/>
</dbReference>
<name>A0ABV6R751_9MICO</name>
<accession>A0ABV6R751</accession>
<dbReference type="PROSITE" id="PS00211">
    <property type="entry name" value="ABC_TRANSPORTER_1"/>
    <property type="match status" value="1"/>
</dbReference>
<comment type="caution">
    <text evidence="4">The sequence shown here is derived from an EMBL/GenBank/DDBJ whole genome shotgun (WGS) entry which is preliminary data.</text>
</comment>
<gene>
    <name evidence="4" type="ORF">ACFFF6_02450</name>
</gene>
<evidence type="ECO:0000313" key="5">
    <source>
        <dbReference type="Proteomes" id="UP001589793"/>
    </source>
</evidence>
<keyword evidence="2 4" id="KW-0067">ATP-binding</keyword>
<proteinExistence type="predicted"/>
<dbReference type="EMBL" id="JBHLSV010000002">
    <property type="protein sequence ID" value="MFC0672812.1"/>
    <property type="molecule type" value="Genomic_DNA"/>
</dbReference>
<dbReference type="Proteomes" id="UP001589793">
    <property type="component" value="Unassembled WGS sequence"/>
</dbReference>
<reference evidence="4 5" key="1">
    <citation type="submission" date="2024-09" db="EMBL/GenBank/DDBJ databases">
        <authorList>
            <person name="Sun Q."/>
            <person name="Mori K."/>
        </authorList>
    </citation>
    <scope>NUCLEOTIDE SEQUENCE [LARGE SCALE GENOMIC DNA]</scope>
    <source>
        <strain evidence="4 5">CICC 10874</strain>
    </source>
</reference>
<dbReference type="InterPro" id="IPR003439">
    <property type="entry name" value="ABC_transporter-like_ATP-bd"/>
</dbReference>
<dbReference type="SUPFAM" id="SSF52540">
    <property type="entry name" value="P-loop containing nucleoside triphosphate hydrolases"/>
    <property type="match status" value="1"/>
</dbReference>
<dbReference type="PANTHER" id="PTHR43230">
    <property type="entry name" value="ABC-TYPE DIPEPTIDE/OLIGOPEPTIDE TRANSPORT SYSTEM, ATPASE COMPONENT"/>
    <property type="match status" value="1"/>
</dbReference>
<keyword evidence="5" id="KW-1185">Reference proteome</keyword>
<dbReference type="SMART" id="SM00382">
    <property type="entry name" value="AAA"/>
    <property type="match status" value="1"/>
</dbReference>
<organism evidence="4 5">
    <name type="scientific">Brachybacterium hainanense</name>
    <dbReference type="NCBI Taxonomy" id="1541174"/>
    <lineage>
        <taxon>Bacteria</taxon>
        <taxon>Bacillati</taxon>
        <taxon>Actinomycetota</taxon>
        <taxon>Actinomycetes</taxon>
        <taxon>Micrococcales</taxon>
        <taxon>Dermabacteraceae</taxon>
        <taxon>Brachybacterium</taxon>
    </lineage>
</organism>
<sequence length="297" mass="32333">MNEQTPGRRAAEVPAGTSGGIVVSEDGMISHSAPDDGEAVLACEKVNKVFSVAGNKVHAVQDVSLQFTAGKVLAVVGESGSGKSTLARMLLRLMPVTSGTITFRGQDVTHIKGAELRKYWTEVQAVFQDPFASFNQFFTVGSLLRRSLKLASVPRDEADALIEECLGYVGLTPKEALHKYPHQMSGGQRQRIMVARALMMRPKVLLADEATSMLDASLRVNVLNVLHDLKADLGLTVLFITHDIGQATYLADRVAVMEHGKVVERGATEEVIFDPQAEYTRRLLADVPDLRGSLKHR</sequence>
<evidence type="ECO:0000259" key="3">
    <source>
        <dbReference type="PROSITE" id="PS50893"/>
    </source>
</evidence>
<feature type="domain" description="ABC transporter" evidence="3">
    <location>
        <begin position="41"/>
        <end position="284"/>
    </location>
</feature>
<evidence type="ECO:0000256" key="2">
    <source>
        <dbReference type="ARBA" id="ARBA00022840"/>
    </source>
</evidence>
<dbReference type="Pfam" id="PF00005">
    <property type="entry name" value="ABC_tran"/>
    <property type="match status" value="1"/>
</dbReference>
<dbReference type="InterPro" id="IPR017871">
    <property type="entry name" value="ABC_transporter-like_CS"/>
</dbReference>
<dbReference type="InterPro" id="IPR027417">
    <property type="entry name" value="P-loop_NTPase"/>
</dbReference>
<dbReference type="CDD" id="cd03257">
    <property type="entry name" value="ABC_NikE_OppD_transporters"/>
    <property type="match status" value="1"/>
</dbReference>
<dbReference type="PANTHER" id="PTHR43230:SF3">
    <property type="entry name" value="ABC-TYPE DIPEPTIDE_OLIGOPEPTIDE TRANSPORT SYSTEM, ATPASE COMPONENT"/>
    <property type="match status" value="1"/>
</dbReference>
<keyword evidence="1" id="KW-0547">Nucleotide-binding</keyword>
<dbReference type="InterPro" id="IPR003593">
    <property type="entry name" value="AAA+_ATPase"/>
</dbReference>
<protein>
    <submittedName>
        <fullName evidence="4">ABC transporter ATP-binding protein</fullName>
    </submittedName>
</protein>
<dbReference type="PROSITE" id="PS50893">
    <property type="entry name" value="ABC_TRANSPORTER_2"/>
    <property type="match status" value="1"/>
</dbReference>
<dbReference type="RefSeq" id="WP_376977894.1">
    <property type="nucleotide sequence ID" value="NZ_JBHLSV010000002.1"/>
</dbReference>
<evidence type="ECO:0000256" key="1">
    <source>
        <dbReference type="ARBA" id="ARBA00022741"/>
    </source>
</evidence>